<keyword evidence="5" id="KW-0813">Transport</keyword>
<accession>A0A133Y3T3</accession>
<feature type="domain" description="PBP" evidence="10">
    <location>
        <begin position="35"/>
        <end position="145"/>
    </location>
</feature>
<evidence type="ECO:0000256" key="9">
    <source>
        <dbReference type="SAM" id="SignalP"/>
    </source>
</evidence>
<evidence type="ECO:0000256" key="2">
    <source>
        <dbReference type="ARBA" id="ARBA00004193"/>
    </source>
</evidence>
<dbReference type="AlphaFoldDB" id="A0A133Y3T3"/>
<dbReference type="SUPFAM" id="SSF53850">
    <property type="entry name" value="Periplasmic binding protein-like II"/>
    <property type="match status" value="2"/>
</dbReference>
<gene>
    <name evidence="11" type="ORF">HMPREF3187_00375</name>
</gene>
<evidence type="ECO:0000256" key="3">
    <source>
        <dbReference type="ARBA" id="ARBA00008725"/>
    </source>
</evidence>
<dbReference type="Proteomes" id="UP000070422">
    <property type="component" value="Unassembled WGS sequence"/>
</dbReference>
<sequence length="280" mass="30383">MSRRKENGMHLTVRNCLVALGMLVTLSACSESGDSINVITREEGSGTREAFQKIVNLEDPVQEALIQNGTDQIISYVADDPYGIGYISLGSLNDMVKAAKVDGVSPSEETIMNGSYKISRPFVLVYREGLKEAAQDFYDFIFSKEGQDLVKKAGYVPVKQDAPSYHVKEISGTVNISGSTSVGPLMEQLKEAYEQLNPNAQIDITQNGSSAGITGAAQGTNDFGMSSRELAENEKDVTGVVMALDGIVVILNKENPLDDVSLSTIRDIYSGKLLNWKEIQ</sequence>
<keyword evidence="5" id="KW-0592">Phosphate transport</keyword>
<dbReference type="STRING" id="87541.AWM71_02360"/>
<evidence type="ECO:0000256" key="7">
    <source>
        <dbReference type="ARBA" id="ARBA00023139"/>
    </source>
</evidence>
<dbReference type="PANTHER" id="PTHR30570:SF1">
    <property type="entry name" value="PHOSPHATE-BINDING PROTEIN PSTS"/>
    <property type="match status" value="1"/>
</dbReference>
<evidence type="ECO:0000313" key="12">
    <source>
        <dbReference type="Proteomes" id="UP000070422"/>
    </source>
</evidence>
<keyword evidence="6 9" id="KW-0732">Signal</keyword>
<keyword evidence="7" id="KW-0564">Palmitate</keyword>
<comment type="caution">
    <text evidence="11">The sequence shown here is derived from an EMBL/GenBank/DDBJ whole genome shotgun (WGS) entry which is preliminary data.</text>
</comment>
<evidence type="ECO:0000259" key="10">
    <source>
        <dbReference type="Pfam" id="PF12849"/>
    </source>
</evidence>
<organism evidence="11 12">
    <name type="scientific">Aerococcus christensenii</name>
    <dbReference type="NCBI Taxonomy" id="87541"/>
    <lineage>
        <taxon>Bacteria</taxon>
        <taxon>Bacillati</taxon>
        <taxon>Bacillota</taxon>
        <taxon>Bacilli</taxon>
        <taxon>Lactobacillales</taxon>
        <taxon>Aerococcaceae</taxon>
        <taxon>Aerococcus</taxon>
    </lineage>
</organism>
<dbReference type="PATRIC" id="fig|87541.4.peg.377"/>
<dbReference type="Gene3D" id="3.40.190.10">
    <property type="entry name" value="Periplasmic binding protein-like II"/>
    <property type="match status" value="2"/>
</dbReference>
<protein>
    <submittedName>
        <fullName evidence="11">Phosphate ABC transporter, phosphate-binding family protein</fullName>
    </submittedName>
</protein>
<feature type="chain" id="PRO_5039273370" evidence="9">
    <location>
        <begin position="31"/>
        <end position="280"/>
    </location>
</feature>
<dbReference type="GO" id="GO:0006817">
    <property type="term" value="P:phosphate ion transport"/>
    <property type="evidence" value="ECO:0007669"/>
    <property type="project" value="UniProtKB-KW"/>
</dbReference>
<comment type="subcellular location">
    <subcellularLocation>
        <location evidence="2">Cell membrane</location>
        <topology evidence="2">Lipid-anchor</topology>
    </subcellularLocation>
</comment>
<comment type="function">
    <text evidence="1">Part of the ABC transporter complex PstSACB involved in phosphate import.</text>
</comment>
<evidence type="ECO:0000256" key="5">
    <source>
        <dbReference type="ARBA" id="ARBA00022592"/>
    </source>
</evidence>
<evidence type="ECO:0000256" key="4">
    <source>
        <dbReference type="ARBA" id="ARBA00011529"/>
    </source>
</evidence>
<reference evidence="11 12" key="1">
    <citation type="submission" date="2016-01" db="EMBL/GenBank/DDBJ databases">
        <authorList>
            <person name="Oliw E.H."/>
        </authorList>
    </citation>
    <scope>NUCLEOTIDE SEQUENCE [LARGE SCALE GENOMIC DNA]</scope>
    <source>
        <strain evidence="11 12">KA00635</strain>
    </source>
</reference>
<dbReference type="InterPro" id="IPR024370">
    <property type="entry name" value="PBP_domain"/>
</dbReference>
<feature type="domain" description="PBP" evidence="10">
    <location>
        <begin position="168"/>
        <end position="278"/>
    </location>
</feature>
<dbReference type="Pfam" id="PF12849">
    <property type="entry name" value="PBP_like_2"/>
    <property type="match status" value="2"/>
</dbReference>
<name>A0A133Y3T3_9LACT</name>
<dbReference type="GO" id="GO:0005886">
    <property type="term" value="C:plasma membrane"/>
    <property type="evidence" value="ECO:0007669"/>
    <property type="project" value="UniProtKB-SubCell"/>
</dbReference>
<keyword evidence="8" id="KW-0449">Lipoprotein</keyword>
<evidence type="ECO:0000256" key="1">
    <source>
        <dbReference type="ARBA" id="ARBA00002841"/>
    </source>
</evidence>
<evidence type="ECO:0000256" key="6">
    <source>
        <dbReference type="ARBA" id="ARBA00022729"/>
    </source>
</evidence>
<dbReference type="PANTHER" id="PTHR30570">
    <property type="entry name" value="PERIPLASMIC PHOSPHATE BINDING COMPONENT OF PHOSPHATE ABC TRANSPORTER"/>
    <property type="match status" value="1"/>
</dbReference>
<dbReference type="InterPro" id="IPR050811">
    <property type="entry name" value="Phosphate_ABC_transporter"/>
</dbReference>
<dbReference type="PROSITE" id="PS51257">
    <property type="entry name" value="PROKAR_LIPOPROTEIN"/>
    <property type="match status" value="1"/>
</dbReference>
<proteinExistence type="inferred from homology"/>
<dbReference type="EMBL" id="LSCQ01000019">
    <property type="protein sequence ID" value="KXB37816.1"/>
    <property type="molecule type" value="Genomic_DNA"/>
</dbReference>
<comment type="similarity">
    <text evidence="3">Belongs to the PstS family.</text>
</comment>
<evidence type="ECO:0000313" key="11">
    <source>
        <dbReference type="EMBL" id="KXB37816.1"/>
    </source>
</evidence>
<evidence type="ECO:0000256" key="8">
    <source>
        <dbReference type="ARBA" id="ARBA00023288"/>
    </source>
</evidence>
<feature type="signal peptide" evidence="9">
    <location>
        <begin position="1"/>
        <end position="30"/>
    </location>
</feature>
<comment type="subunit">
    <text evidence="4">The complex is composed of two ATP-binding proteins (PstB), two transmembrane proteins (PstC and PstA) and a solute-binding protein (PstS).</text>
</comment>